<reference evidence="1" key="1">
    <citation type="submission" date="2013-07" db="EMBL/GenBank/DDBJ databases">
        <authorList>
            <person name="Geib S."/>
        </authorList>
    </citation>
    <scope>NUCLEOTIDE SEQUENCE</scope>
</reference>
<dbReference type="AlphaFoldDB" id="W8BLZ0"/>
<feature type="non-terminal residue" evidence="1">
    <location>
        <position position="105"/>
    </location>
</feature>
<feature type="non-terminal residue" evidence="1">
    <location>
        <position position="1"/>
    </location>
</feature>
<proteinExistence type="evidence at transcript level"/>
<evidence type="ECO:0000313" key="1">
    <source>
        <dbReference type="EMBL" id="JAB90674.1"/>
    </source>
</evidence>
<reference evidence="1" key="2">
    <citation type="journal article" date="2014" name="BMC Genomics">
        <title>A genomic perspective to assessing quality of mass-reared SIT flies used in Mediterranean fruit fly (Ceratitis capitata) eradication in California.</title>
        <authorList>
            <person name="Calla B."/>
            <person name="Hall B."/>
            <person name="Hou S."/>
            <person name="Geib S.M."/>
        </authorList>
    </citation>
    <scope>NUCLEOTIDE SEQUENCE</scope>
</reference>
<evidence type="ECO:0008006" key="2">
    <source>
        <dbReference type="Google" id="ProtNLM"/>
    </source>
</evidence>
<name>W8BLZ0_CERCA</name>
<accession>W8BLZ0</accession>
<sequence>GLPIDESSSTWMDVIDEPMVFSDEEETPDITSTATTITTVVTKILETKTPERKPVEEVPVVIEETPVDKVERVEPVETPVKEVAQVQTVLERSAEIVKEEPKKPA</sequence>
<protein>
    <recommendedName>
        <fullName evidence="2">Zonadhesin</fullName>
    </recommendedName>
</protein>
<dbReference type="EMBL" id="GAMC01015881">
    <property type="protein sequence ID" value="JAB90674.1"/>
    <property type="molecule type" value="mRNA"/>
</dbReference>
<organism evidence="1">
    <name type="scientific">Ceratitis capitata</name>
    <name type="common">Mediterranean fruit fly</name>
    <name type="synonym">Tephritis capitata</name>
    <dbReference type="NCBI Taxonomy" id="7213"/>
    <lineage>
        <taxon>Eukaryota</taxon>
        <taxon>Metazoa</taxon>
        <taxon>Ecdysozoa</taxon>
        <taxon>Arthropoda</taxon>
        <taxon>Hexapoda</taxon>
        <taxon>Insecta</taxon>
        <taxon>Pterygota</taxon>
        <taxon>Neoptera</taxon>
        <taxon>Endopterygota</taxon>
        <taxon>Diptera</taxon>
        <taxon>Brachycera</taxon>
        <taxon>Muscomorpha</taxon>
        <taxon>Tephritoidea</taxon>
        <taxon>Tephritidae</taxon>
        <taxon>Ceratitis</taxon>
        <taxon>Ceratitis</taxon>
    </lineage>
</organism>